<comment type="caution">
    <text evidence="8">The sequence shown here is derived from an EMBL/GenBank/DDBJ whole genome shotgun (WGS) entry which is preliminary data.</text>
</comment>
<dbReference type="AlphaFoldDB" id="A0A8H6MSZ1"/>
<dbReference type="EMBL" id="WIGN01000146">
    <property type="protein sequence ID" value="KAF6807016.1"/>
    <property type="molecule type" value="Genomic_DNA"/>
</dbReference>
<dbReference type="Gene3D" id="4.10.240.10">
    <property type="entry name" value="Zn(2)-C6 fungal-type DNA-binding domain"/>
    <property type="match status" value="1"/>
</dbReference>
<evidence type="ECO:0000256" key="5">
    <source>
        <dbReference type="ARBA" id="ARBA00023242"/>
    </source>
</evidence>
<dbReference type="GO" id="GO:0008270">
    <property type="term" value="F:zinc ion binding"/>
    <property type="evidence" value="ECO:0007669"/>
    <property type="project" value="InterPro"/>
</dbReference>
<proteinExistence type="predicted"/>
<protein>
    <submittedName>
        <fullName evidence="8">Fungal transcriptional regulatory protein</fullName>
    </submittedName>
</protein>
<keyword evidence="5" id="KW-0539">Nucleus</keyword>
<keyword evidence="9" id="KW-1185">Reference proteome</keyword>
<accession>A0A8H6MSZ1</accession>
<evidence type="ECO:0000259" key="7">
    <source>
        <dbReference type="PROSITE" id="PS50048"/>
    </source>
</evidence>
<dbReference type="GO" id="GO:0005634">
    <property type="term" value="C:nucleus"/>
    <property type="evidence" value="ECO:0007669"/>
    <property type="project" value="UniProtKB-SubCell"/>
</dbReference>
<evidence type="ECO:0000256" key="4">
    <source>
        <dbReference type="ARBA" id="ARBA00023163"/>
    </source>
</evidence>
<dbReference type="InterPro" id="IPR036864">
    <property type="entry name" value="Zn2-C6_fun-type_DNA-bd_sf"/>
</dbReference>
<evidence type="ECO:0000256" key="1">
    <source>
        <dbReference type="ARBA" id="ARBA00004123"/>
    </source>
</evidence>
<evidence type="ECO:0000256" key="3">
    <source>
        <dbReference type="ARBA" id="ARBA00023125"/>
    </source>
</evidence>
<feature type="region of interest" description="Disordered" evidence="6">
    <location>
        <begin position="93"/>
        <end position="112"/>
    </location>
</feature>
<dbReference type="InterPro" id="IPR051089">
    <property type="entry name" value="prtT"/>
</dbReference>
<keyword evidence="2" id="KW-0805">Transcription regulation</keyword>
<keyword evidence="4" id="KW-0804">Transcription</keyword>
<dbReference type="GO" id="GO:0000981">
    <property type="term" value="F:DNA-binding transcription factor activity, RNA polymerase II-specific"/>
    <property type="evidence" value="ECO:0007669"/>
    <property type="project" value="InterPro"/>
</dbReference>
<name>A0A8H6MSZ1_9PEZI</name>
<dbReference type="PANTHER" id="PTHR31845:SF10">
    <property type="entry name" value="ZN(II)2CYS6 TRANSCRIPTION FACTOR (EUROFUNG)"/>
    <property type="match status" value="1"/>
</dbReference>
<gene>
    <name evidence="8" type="ORF">CSOJ01_08439</name>
</gene>
<reference evidence="8 9" key="1">
    <citation type="journal article" date="2020" name="Phytopathology">
        <title>Genome Sequence Resources of Colletotrichum truncatum, C. plurivorum, C. musicola, and C. sojae: Four Species Pathogenic to Soybean (Glycine max).</title>
        <authorList>
            <person name="Rogerio F."/>
            <person name="Boufleur T.R."/>
            <person name="Ciampi-Guillardi M."/>
            <person name="Sukno S.A."/>
            <person name="Thon M.R."/>
            <person name="Massola Junior N.S."/>
            <person name="Baroncelli R."/>
        </authorList>
    </citation>
    <scope>NUCLEOTIDE SEQUENCE [LARGE SCALE GENOMIC DNA]</scope>
    <source>
        <strain evidence="8 9">LFN0009</strain>
    </source>
</reference>
<comment type="subcellular location">
    <subcellularLocation>
        <location evidence="1">Nucleus</location>
    </subcellularLocation>
</comment>
<keyword evidence="3" id="KW-0238">DNA-binding</keyword>
<evidence type="ECO:0000256" key="2">
    <source>
        <dbReference type="ARBA" id="ARBA00023015"/>
    </source>
</evidence>
<dbReference type="PANTHER" id="PTHR31845">
    <property type="entry name" value="FINGER DOMAIN PROTEIN, PUTATIVE-RELATED"/>
    <property type="match status" value="1"/>
</dbReference>
<evidence type="ECO:0000313" key="8">
    <source>
        <dbReference type="EMBL" id="KAF6807016.1"/>
    </source>
</evidence>
<dbReference type="Proteomes" id="UP000652219">
    <property type="component" value="Unassembled WGS sequence"/>
</dbReference>
<dbReference type="SUPFAM" id="SSF57701">
    <property type="entry name" value="Zn2/Cys6 DNA-binding domain"/>
    <property type="match status" value="1"/>
</dbReference>
<organism evidence="8 9">
    <name type="scientific">Colletotrichum sojae</name>
    <dbReference type="NCBI Taxonomy" id="2175907"/>
    <lineage>
        <taxon>Eukaryota</taxon>
        <taxon>Fungi</taxon>
        <taxon>Dikarya</taxon>
        <taxon>Ascomycota</taxon>
        <taxon>Pezizomycotina</taxon>
        <taxon>Sordariomycetes</taxon>
        <taxon>Hypocreomycetidae</taxon>
        <taxon>Glomerellales</taxon>
        <taxon>Glomerellaceae</taxon>
        <taxon>Colletotrichum</taxon>
        <taxon>Colletotrichum orchidearum species complex</taxon>
    </lineage>
</organism>
<dbReference type="InterPro" id="IPR001138">
    <property type="entry name" value="Zn2Cys6_DnaBD"/>
</dbReference>
<evidence type="ECO:0000313" key="9">
    <source>
        <dbReference type="Proteomes" id="UP000652219"/>
    </source>
</evidence>
<dbReference type="CDD" id="cd00067">
    <property type="entry name" value="GAL4"/>
    <property type="match status" value="1"/>
</dbReference>
<sequence>MTPEYAGSSPETTGNPRKLRACAECARLKIRCRWQPGSVPGEAVECARCSRMGIRCRIPETGPRKKRGKSNLPSRVTELEKKIDGLVNLFKSQQQEAQGPTPPANDESTADQRQLRQMMPCLGVPVPPPGGTASFLKGVRPEVVNNDSFPTPDSLPSSDLLQLVPGLSLALEQADEYLEIYRTRMVPNFPFVPIDPKVTAREFHSQKPFLFWCVMQALVPQDAATQLAVDEWVRQYVSLHIIVRKERKLEYLQGLLLYTSLGDIQIHLGLHANGLLQMVYGLVLDISVYARAGTLSWMPKSMLADAWTVLTRGKPLEIPKQTLEEQRAILGGYFVSSCVAASMSRLPQIQYNSDIAKCFKGIRAARELPSDDALLAFVRLQQVIDRHRAVFPAHGPEDGEAFPAFREHYGAIMASFRKEVEKIAAEEPAIVENHHLLWSQYLTMFVRIYEPAIGMRAASPSESASPTEPYSRTENLWSCLQAVQAGISAILAAPPENYAYMPFLLVSNMAFVMMASNRLLLEDEDDDWDAAAARRKLDHPENARLVADRLEEADNVAIVVGQKRRLFEDNTSRWAGYACRARWMRQWFLSKVMPAPVVEQQPATAADVLPDANMSWAADFAMDHQFWEQLMMDGLVPLDFDTQTLPGMLRTTDETMTMSSMIPQ</sequence>
<feature type="domain" description="Zn(2)-C6 fungal-type" evidence="7">
    <location>
        <begin position="21"/>
        <end position="58"/>
    </location>
</feature>
<evidence type="ECO:0000256" key="6">
    <source>
        <dbReference type="SAM" id="MobiDB-lite"/>
    </source>
</evidence>
<dbReference type="PROSITE" id="PS50048">
    <property type="entry name" value="ZN2_CY6_FUNGAL_2"/>
    <property type="match status" value="1"/>
</dbReference>
<dbReference type="GO" id="GO:0000976">
    <property type="term" value="F:transcription cis-regulatory region binding"/>
    <property type="evidence" value="ECO:0007669"/>
    <property type="project" value="TreeGrafter"/>
</dbReference>